<keyword evidence="2" id="KW-1185">Reference proteome</keyword>
<dbReference type="RefSeq" id="WP_065975174.1">
    <property type="nucleotide sequence ID" value="NZ_LWRY01000012.1"/>
</dbReference>
<dbReference type="AlphaFoldDB" id="A0A1C2IHU7"/>
<dbReference type="OrthoDB" id="9905267at2"/>
<dbReference type="EMBL" id="LWRY01000012">
    <property type="protein sequence ID" value="OCX75550.1"/>
    <property type="molecule type" value="Genomic_DNA"/>
</dbReference>
<protein>
    <submittedName>
        <fullName evidence="1">Uncharacterized protein</fullName>
    </submittedName>
</protein>
<comment type="caution">
    <text evidence="1">The sequence shown here is derived from an EMBL/GenBank/DDBJ whole genome shotgun (WGS) entry which is preliminary data.</text>
</comment>
<accession>A0A1C2IHU7</accession>
<evidence type="ECO:0000313" key="1">
    <source>
        <dbReference type="EMBL" id="OCX75550.1"/>
    </source>
</evidence>
<dbReference type="Proteomes" id="UP000095008">
    <property type="component" value="Unassembled WGS sequence"/>
</dbReference>
<reference evidence="1" key="1">
    <citation type="journal article" date="2016" name="Int. J. Mol. Sci.">
        <title>Comparative genomics of the extreme acidophile Acidithiobacillus thiooxidans reveals intraspecific divergence and niche adaptation.</title>
        <authorList>
            <person name="Zhang X."/>
            <person name="Feng X."/>
            <person name="Tao J."/>
            <person name="Ma L."/>
            <person name="Xiao Y."/>
            <person name="Liang Y."/>
            <person name="Liu X."/>
            <person name="Yin H."/>
        </authorList>
    </citation>
    <scope>NUCLEOTIDE SEQUENCE [LARGE SCALE GENOMIC DNA]</scope>
    <source>
        <strain evidence="1">DXS-W</strain>
    </source>
</reference>
<proteinExistence type="predicted"/>
<organism evidence="1 2">
    <name type="scientific">Acidithiobacillus thiooxidans</name>
    <name type="common">Thiobacillus thiooxidans</name>
    <dbReference type="NCBI Taxonomy" id="930"/>
    <lineage>
        <taxon>Bacteria</taxon>
        <taxon>Pseudomonadati</taxon>
        <taxon>Pseudomonadota</taxon>
        <taxon>Acidithiobacillia</taxon>
        <taxon>Acidithiobacillales</taxon>
        <taxon>Acidithiobacillaceae</taxon>
        <taxon>Acidithiobacillus</taxon>
    </lineage>
</organism>
<evidence type="ECO:0000313" key="2">
    <source>
        <dbReference type="Proteomes" id="UP000095008"/>
    </source>
</evidence>
<gene>
    <name evidence="1" type="ORF">A6M23_02035</name>
</gene>
<sequence>MDADENTYTREEYIADLFDRMKHDPKYRPVVKRMAEKGDKECVEVMVLWNEHVKHMRRLHASH</sequence>
<name>A0A1C2IHU7_ACITH</name>